<name>A0A7R9PQW5_TIMGE</name>
<protein>
    <submittedName>
        <fullName evidence="2">Uncharacterized protein</fullName>
    </submittedName>
</protein>
<evidence type="ECO:0000313" key="2">
    <source>
        <dbReference type="EMBL" id="CAD7605864.1"/>
    </source>
</evidence>
<dbReference type="AlphaFoldDB" id="A0A7R9PQW5"/>
<dbReference type="EMBL" id="OE844647">
    <property type="protein sequence ID" value="CAD7605864.1"/>
    <property type="molecule type" value="Genomic_DNA"/>
</dbReference>
<proteinExistence type="predicted"/>
<organism evidence="2">
    <name type="scientific">Timema genevievae</name>
    <name type="common">Walking stick</name>
    <dbReference type="NCBI Taxonomy" id="629358"/>
    <lineage>
        <taxon>Eukaryota</taxon>
        <taxon>Metazoa</taxon>
        <taxon>Ecdysozoa</taxon>
        <taxon>Arthropoda</taxon>
        <taxon>Hexapoda</taxon>
        <taxon>Insecta</taxon>
        <taxon>Pterygota</taxon>
        <taxon>Neoptera</taxon>
        <taxon>Polyneoptera</taxon>
        <taxon>Phasmatodea</taxon>
        <taxon>Timematodea</taxon>
        <taxon>Timematoidea</taxon>
        <taxon>Timematidae</taxon>
        <taxon>Timema</taxon>
    </lineage>
</organism>
<reference evidence="2" key="1">
    <citation type="submission" date="2020-11" db="EMBL/GenBank/DDBJ databases">
        <authorList>
            <person name="Tran Van P."/>
        </authorList>
    </citation>
    <scope>NUCLEOTIDE SEQUENCE</scope>
</reference>
<gene>
    <name evidence="2" type="ORF">TGEB3V08_LOCUS9649</name>
</gene>
<accession>A0A7R9PQW5</accession>
<feature type="region of interest" description="Disordered" evidence="1">
    <location>
        <begin position="69"/>
        <end position="96"/>
    </location>
</feature>
<sequence length="122" mass="13175">MKCYWFVRVVVVGIKTVTSHSLSECSCGEAGEAGEADSDMKCLVMIACVVAVLVMVHIQPISSEPALGPHKGIDPAIDFPQTDEELSGKPCKKGQKKMDKCGNYCNCLTDVYSCTTKPCKKL</sequence>
<evidence type="ECO:0000256" key="1">
    <source>
        <dbReference type="SAM" id="MobiDB-lite"/>
    </source>
</evidence>